<dbReference type="Gene3D" id="3.40.50.720">
    <property type="entry name" value="NAD(P)-binding Rossmann-like Domain"/>
    <property type="match status" value="1"/>
</dbReference>
<dbReference type="InterPro" id="IPR055170">
    <property type="entry name" value="GFO_IDH_MocA-like_dom"/>
</dbReference>
<evidence type="ECO:0000313" key="4">
    <source>
        <dbReference type="Proteomes" id="UP000262583"/>
    </source>
</evidence>
<dbReference type="Proteomes" id="UP000262583">
    <property type="component" value="Chromosome"/>
</dbReference>
<dbReference type="InterPro" id="IPR000683">
    <property type="entry name" value="Gfo/Idh/MocA-like_OxRdtase_N"/>
</dbReference>
<evidence type="ECO:0000313" key="3">
    <source>
        <dbReference type="EMBL" id="AXA36303.1"/>
    </source>
</evidence>
<dbReference type="Pfam" id="PF22725">
    <property type="entry name" value="GFO_IDH_MocA_C3"/>
    <property type="match status" value="1"/>
</dbReference>
<accession>A0A2Z4Y744</accession>
<proteinExistence type="predicted"/>
<dbReference type="SUPFAM" id="SSF51735">
    <property type="entry name" value="NAD(P)-binding Rossmann-fold domains"/>
    <property type="match status" value="1"/>
</dbReference>
<organism evidence="3 4">
    <name type="scientific">Sumerlaea chitinivorans</name>
    <dbReference type="NCBI Taxonomy" id="2250252"/>
    <lineage>
        <taxon>Bacteria</taxon>
        <taxon>Candidatus Sumerlaeota</taxon>
        <taxon>Candidatus Sumerlaeia</taxon>
        <taxon>Candidatus Sumerlaeales</taxon>
        <taxon>Candidatus Sumerlaeaceae</taxon>
        <taxon>Candidatus Sumerlaea</taxon>
    </lineage>
</organism>
<dbReference type="InterPro" id="IPR036291">
    <property type="entry name" value="NAD(P)-bd_dom_sf"/>
</dbReference>
<dbReference type="PANTHER" id="PTHR43377:SF1">
    <property type="entry name" value="BILIVERDIN REDUCTASE A"/>
    <property type="match status" value="1"/>
</dbReference>
<dbReference type="PANTHER" id="PTHR43377">
    <property type="entry name" value="BILIVERDIN REDUCTASE A"/>
    <property type="match status" value="1"/>
</dbReference>
<dbReference type="InterPro" id="IPR051450">
    <property type="entry name" value="Gfo/Idh/MocA_Oxidoreductases"/>
</dbReference>
<evidence type="ECO:0000259" key="2">
    <source>
        <dbReference type="Pfam" id="PF22725"/>
    </source>
</evidence>
<dbReference type="SUPFAM" id="SSF55347">
    <property type="entry name" value="Glyceraldehyde-3-phosphate dehydrogenase-like, C-terminal domain"/>
    <property type="match status" value="1"/>
</dbReference>
<reference evidence="3 4" key="1">
    <citation type="submission" date="2018-05" db="EMBL/GenBank/DDBJ databases">
        <title>A metagenomic window into the 2 km-deep terrestrial subsurface aquifer revealed taxonomically and functionally diverse microbial community comprising novel uncultured bacterial lineages.</title>
        <authorList>
            <person name="Kadnikov V.V."/>
            <person name="Mardanov A.V."/>
            <person name="Beletsky A.V."/>
            <person name="Banks D."/>
            <person name="Pimenov N.V."/>
            <person name="Frank Y.A."/>
            <person name="Karnachuk O.V."/>
            <person name="Ravin N.V."/>
        </authorList>
    </citation>
    <scope>NUCLEOTIDE SEQUENCE [LARGE SCALE GENOMIC DNA]</scope>
    <source>
        <strain evidence="3">BY</strain>
    </source>
</reference>
<dbReference type="EMBL" id="CP030759">
    <property type="protein sequence ID" value="AXA36303.1"/>
    <property type="molecule type" value="Genomic_DNA"/>
</dbReference>
<sequence>MRIGIIGAGNMATLHADAIVRSGRAQVAAVYAIDTQQVATFASRYGARVANDAREIFEDSAIGAVIIATPTPSHAEYLRLAHKAQKHVLCEKPVVRTRAEADEIAALFTGYPCVAAAGHLVRFTPEYKYLRQVIREGKLGQVGTIRLTRACGARKDPSDWHLDESASGGVILDLMVHDLDLLTWVFGPIQTIYVQRADHQGDLCHDYALAIAKLSSGALAHLEASWAEPPGEFYYAYEVAGSLGILEFDSRKEPTLVCVSRTDKQRVGRTPEVCSPVDAQLADFLDAIEKGQPPTVPLEVGLNAVRLALVALESAQSNQPIVVG</sequence>
<dbReference type="Pfam" id="PF01408">
    <property type="entry name" value="GFO_IDH_MocA"/>
    <property type="match status" value="1"/>
</dbReference>
<dbReference type="KEGG" id="schv:BRCON_1526"/>
<dbReference type="AlphaFoldDB" id="A0A2Z4Y744"/>
<feature type="domain" description="Gfo/Idh/MocA-like oxidoreductase N-terminal" evidence="1">
    <location>
        <begin position="1"/>
        <end position="118"/>
    </location>
</feature>
<name>A0A2Z4Y744_SUMC1</name>
<dbReference type="Gene3D" id="3.30.360.10">
    <property type="entry name" value="Dihydrodipicolinate Reductase, domain 2"/>
    <property type="match status" value="1"/>
</dbReference>
<gene>
    <name evidence="3" type="ORF">BRCON_1526</name>
</gene>
<protein>
    <submittedName>
        <fullName evidence="3">Myo-inositol 2-dehydrogenase 1</fullName>
    </submittedName>
</protein>
<evidence type="ECO:0000259" key="1">
    <source>
        <dbReference type="Pfam" id="PF01408"/>
    </source>
</evidence>
<feature type="domain" description="GFO/IDH/MocA-like oxidoreductase" evidence="2">
    <location>
        <begin position="127"/>
        <end position="246"/>
    </location>
</feature>
<dbReference type="GO" id="GO:0000166">
    <property type="term" value="F:nucleotide binding"/>
    <property type="evidence" value="ECO:0007669"/>
    <property type="project" value="InterPro"/>
</dbReference>